<dbReference type="Pfam" id="PF14669">
    <property type="entry name" value="Asp_Glu_race_2"/>
    <property type="match status" value="1"/>
</dbReference>
<feature type="region of interest" description="Disordered" evidence="8">
    <location>
        <begin position="229"/>
        <end position="248"/>
    </location>
</feature>
<feature type="region of interest" description="Disordered" evidence="8">
    <location>
        <begin position="1546"/>
        <end position="1592"/>
    </location>
</feature>
<keyword evidence="11" id="KW-1185">Reference proteome</keyword>
<evidence type="ECO:0000256" key="2">
    <source>
        <dbReference type="ARBA" id="ARBA00004514"/>
    </source>
</evidence>
<evidence type="ECO:0000256" key="1">
    <source>
        <dbReference type="ARBA" id="ARBA00002132"/>
    </source>
</evidence>
<dbReference type="EMBL" id="JAIPUX010000521">
    <property type="protein sequence ID" value="KAH0627300.1"/>
    <property type="molecule type" value="Genomic_DNA"/>
</dbReference>
<evidence type="ECO:0000256" key="5">
    <source>
        <dbReference type="ARBA" id="ARBA00022782"/>
    </source>
</evidence>
<organism evidence="10 11">
    <name type="scientific">Phrynosoma platyrhinos</name>
    <name type="common">Desert horned lizard</name>
    <dbReference type="NCBI Taxonomy" id="52577"/>
    <lineage>
        <taxon>Eukaryota</taxon>
        <taxon>Metazoa</taxon>
        <taxon>Chordata</taxon>
        <taxon>Craniata</taxon>
        <taxon>Vertebrata</taxon>
        <taxon>Euteleostomi</taxon>
        <taxon>Lepidosauria</taxon>
        <taxon>Squamata</taxon>
        <taxon>Bifurcata</taxon>
        <taxon>Unidentata</taxon>
        <taxon>Episquamata</taxon>
        <taxon>Toxicofera</taxon>
        <taxon>Iguania</taxon>
        <taxon>Phrynosomatidae</taxon>
        <taxon>Phrynosomatinae</taxon>
        <taxon>Phrynosoma</taxon>
    </lineage>
</organism>
<dbReference type="Proteomes" id="UP000826234">
    <property type="component" value="Unassembled WGS sequence"/>
</dbReference>
<feature type="region of interest" description="Disordered" evidence="8">
    <location>
        <begin position="1918"/>
        <end position="1940"/>
    </location>
</feature>
<evidence type="ECO:0000256" key="3">
    <source>
        <dbReference type="ARBA" id="ARBA00016464"/>
    </source>
</evidence>
<feature type="compositionally biased region" description="Low complexity" evidence="8">
    <location>
        <begin position="1314"/>
        <end position="1325"/>
    </location>
</feature>
<accession>A0ABQ7TC34</accession>
<dbReference type="PANTHER" id="PTHR35671">
    <property type="entry name" value="PROTEIN TOPAZ1"/>
    <property type="match status" value="1"/>
</dbReference>
<gene>
    <name evidence="10" type="ORF">JD844_002835</name>
</gene>
<evidence type="ECO:0000313" key="10">
    <source>
        <dbReference type="EMBL" id="KAH0627300.1"/>
    </source>
</evidence>
<evidence type="ECO:0000259" key="9">
    <source>
        <dbReference type="Pfam" id="PF14669"/>
    </source>
</evidence>
<keyword evidence="5" id="KW-0221">Differentiation</keyword>
<comment type="subcellular location">
    <subcellularLocation>
        <location evidence="2">Cytoplasm</location>
        <location evidence="2">Cytosol</location>
    </subcellularLocation>
</comment>
<proteinExistence type="predicted"/>
<dbReference type="InterPro" id="IPR029435">
    <property type="entry name" value="TOPAZ1_dom"/>
</dbReference>
<evidence type="ECO:0000256" key="8">
    <source>
        <dbReference type="SAM" id="MobiDB-lite"/>
    </source>
</evidence>
<feature type="compositionally biased region" description="Acidic residues" evidence="8">
    <location>
        <begin position="1930"/>
        <end position="1940"/>
    </location>
</feature>
<keyword evidence="4" id="KW-0963">Cytoplasm</keyword>
<evidence type="ECO:0000256" key="4">
    <source>
        <dbReference type="ARBA" id="ARBA00022490"/>
    </source>
</evidence>
<comment type="caution">
    <text evidence="10">The sequence shown here is derived from an EMBL/GenBank/DDBJ whole genome shotgun (WGS) entry which is preliminary data.</text>
</comment>
<comment type="function">
    <text evidence="1">Important for normal spermatogenesis and male fertility. Specifically required for progression to the post-meiotic stages of spermatocyte development. Seems to be necessary for normal expression levels of a number of testis-expressed gene transcripts, although its role in this process is unclear.</text>
</comment>
<protein>
    <recommendedName>
        <fullName evidence="3">Protein TOPAZ1</fullName>
    </recommendedName>
    <alternativeName>
        <fullName evidence="7">Testis- and ovary-specific PAZ domain-containing protein 1</fullName>
    </alternativeName>
</protein>
<evidence type="ECO:0000256" key="6">
    <source>
        <dbReference type="ARBA" id="ARBA00022871"/>
    </source>
</evidence>
<evidence type="ECO:0000256" key="7">
    <source>
        <dbReference type="ARBA" id="ARBA00031943"/>
    </source>
</evidence>
<dbReference type="InterPro" id="IPR038952">
    <property type="entry name" value="TOPAZ1"/>
</dbReference>
<feature type="region of interest" description="Disordered" evidence="8">
    <location>
        <begin position="1293"/>
        <end position="1325"/>
    </location>
</feature>
<name>A0ABQ7TC34_PHRPL</name>
<evidence type="ECO:0000313" key="11">
    <source>
        <dbReference type="Proteomes" id="UP000826234"/>
    </source>
</evidence>
<reference evidence="10 11" key="1">
    <citation type="journal article" date="2022" name="Gigascience">
        <title>A chromosome-level genome assembly and annotation of the desert horned lizard, Phrynosoma platyrhinos, provides insight into chromosomal rearrangements among reptiles.</title>
        <authorList>
            <person name="Koochekian N."/>
            <person name="Ascanio A."/>
            <person name="Farleigh K."/>
            <person name="Card D.C."/>
            <person name="Schield D.R."/>
            <person name="Castoe T.A."/>
            <person name="Jezkova T."/>
        </authorList>
    </citation>
    <scope>NUCLEOTIDE SEQUENCE [LARGE SCALE GENOMIC DNA]</scope>
    <source>
        <strain evidence="10">NK-2021</strain>
    </source>
</reference>
<keyword evidence="6" id="KW-0744">Spermatogenesis</keyword>
<feature type="compositionally biased region" description="Basic and acidic residues" evidence="8">
    <location>
        <begin position="1487"/>
        <end position="1523"/>
    </location>
</feature>
<dbReference type="PANTHER" id="PTHR35671:SF1">
    <property type="entry name" value="PROTEIN TOPAZ1"/>
    <property type="match status" value="1"/>
</dbReference>
<feature type="domain" description="Protein TOPAZ1" evidence="9">
    <location>
        <begin position="1775"/>
        <end position="1870"/>
    </location>
</feature>
<feature type="region of interest" description="Disordered" evidence="8">
    <location>
        <begin position="1482"/>
        <end position="1530"/>
    </location>
</feature>
<sequence length="1940" mass="218457">MWGKYLGSTWDAKLQRHFVTPTPHAEERVGRLLLVTVQRKSAFFDNIVRGKTLLLYLISLPGEFIQSKDYCERSINRTKSFSLKGRGDRKSCGKRGEVTVWYSHIVKLEVVLMKGLKSHKPGQDEKGKEPDLACRITLPNKSKRIERKKENSNSVGCHGKDMVPEKICLSGLPDHEQKTQNCMQNAEGFKEKHRCPLVKFRIRDKVKNITKKGRNSLVKVEAQNVTRSMQKTSSCSTLEPKPQEKTGNLGERTKLVWPEQKTCVNQDKGQKTKRRCLPNLECSRQSVSLWKCRERRGHIRLCKSWEQRPENCTRNLEKARSSSVSRLSSGNIMEAREDIVKSSRLRLLKSREPKIIKENSSMALTTSKLPDNVGAQKQNSQCLLKYAAHCGDSKKYQSTAEEGTCRIVTRAFLKSKMCKNDGEKLIWEPKKSVTKILGCRQVVLKKNVVVEQMVDGVSTEDLLDTRTGDSRKRQASGKDEAVISAELKKEIKTSRVYSQEVSNKQHENLAETDKDSHVQNLLEQSTCLPVSKSHETENKDCANLCFGKEVKIHCDAAASPVTNFKCLQPLDIKEVGGKVENNTLVLCQDVKPRWLAEHSDLPCSIERFPVVRLLDCCYIKALLKPGGVKSIQSNKVHFGSLHVAPSQEKVLSASRDMGQKDLSNSPNLLQAERSLPQESILVGKEMCQNCNMSSKCQNGKRFRESKWCVDFKQPNKKIKISRDLEKLAIQNIVANMNIPSECGLQMEDKLATEDCPTALGNLNYNERTCLSLLEHRPDFLLEQIHQKPQNLLTSLSCNEKMSEVHLVTCDASDFEKSLDLRKEDNVLEIKSMEPEINVDKKTNYDNSIVKMLVSGKLISSNSNGDCMKTKKAPKDKISKARKNLQLNSCQRAVPISGKNAWPRESCARTCVWVHKNHVCDLERKNLRGTDALVSSGQEESHKPLISSSKILADKIMDPKTESPAESCASEFAFHVDNTFSAVSNGSRFYSMDRRNRYRSVTKTGKKLKIGSDSLGKDVKNKSIAKRSISIDTQNVAFANGKSKTNEQKTSVTKQELLLQTLIPRNLSDFKIPLLKNKNEYEKAEYPRSSDRNTCCHMDILEDSTFSRNKRAEQTSSDLNSKYQFQSEQVNVAISRDHANQFDTDFPESHCKKSNECVETSNESKLKTSNLDNSFDSLRTEFKEKQILGSVLVPNTKDEDNNSNNLAQVRDNFNADILQAYEDDVLVIDVIQDDPDLFGDTDEQEAICTEKHVTKTNFNTGIFSEHKLKLEPESRQLPGCRYLKLCPRENPVQDYEGLKSDADLPSAEDDEIKSESPSEISSIGGVKVSSVEEGQLPVLDDKSCITNEKCKSQEKMLAVKEGKENTRNIAKMFSENTRYIEPVTHDHQLELPLPAMEATTPQWQSTAMEPWMNDFRFSRKGPLWPTSYPNRHDSWKVDKNGLINLGLLHIPHGYCRSHFNTLNGCERADCWYWHVPASGNEKIMNDSSDSHQEKGKDKSSKDKKNPKSHKDDGDKDGVLPEKYHASPTVQPPSPLIRVALALEGEIVEEEPPTSPTYLCPDIESLRSPAESSGSSYVSHRSRSPSPESDMGRPSALTQLANLTSSSPSDNISSFSDQVIHMANAINLEVIKANDEARDDVEKRVHGKFCSEVLKKYISIGEVVLLQRAVQIFTDYCKNNIPRLYLNSKILNDLLASLLQFCLLKELFLVVHTGIMINILLIDAGMVLEYEHIGCITQFLNQLQVSNQEIITFMSRFQGRHFKKACLCDFDSAVAEFQHCKEKGDWAKLGTLYINVKRGCGNVDDLQKYSLCIANILTSAMKEESPGIPFCEFAAAVNADGRHSEADKKLLGRIGISVMFSYYRKQQWSKVLYLITLSVLSPPALKVVSLLCPPTRALISESESEGKIREEVPLLMPEASTLHKDPATLGTEAEEVPLDPET</sequence>